<organism evidence="2 3">
    <name type="scientific">Halomarina rubra</name>
    <dbReference type="NCBI Taxonomy" id="2071873"/>
    <lineage>
        <taxon>Archaea</taxon>
        <taxon>Methanobacteriati</taxon>
        <taxon>Methanobacteriota</taxon>
        <taxon>Stenosarchaea group</taxon>
        <taxon>Halobacteria</taxon>
        <taxon>Halobacteriales</taxon>
        <taxon>Natronomonadaceae</taxon>
        <taxon>Halomarina</taxon>
    </lineage>
</organism>
<dbReference type="Proteomes" id="UP001597187">
    <property type="component" value="Unassembled WGS sequence"/>
</dbReference>
<gene>
    <name evidence="2" type="ORF">ACFSBT_10615</name>
</gene>
<evidence type="ECO:0000313" key="3">
    <source>
        <dbReference type="Proteomes" id="UP001597187"/>
    </source>
</evidence>
<dbReference type="AlphaFoldDB" id="A0ABD6AWK8"/>
<name>A0ABD6AWK8_9EURY</name>
<keyword evidence="3" id="KW-1185">Reference proteome</keyword>
<reference evidence="2 3" key="1">
    <citation type="journal article" date="2019" name="Int. J. Syst. Evol. Microbiol.">
        <title>The Global Catalogue of Microorganisms (GCM) 10K type strain sequencing project: providing services to taxonomists for standard genome sequencing and annotation.</title>
        <authorList>
            <consortium name="The Broad Institute Genomics Platform"/>
            <consortium name="The Broad Institute Genome Sequencing Center for Infectious Disease"/>
            <person name="Wu L."/>
            <person name="Ma J."/>
        </authorList>
    </citation>
    <scope>NUCLEOTIDE SEQUENCE [LARGE SCALE GENOMIC DNA]</scope>
    <source>
        <strain evidence="2 3">CGMCC 1.12563</strain>
    </source>
</reference>
<protein>
    <recommendedName>
        <fullName evidence="4">Halobacterial output domain-containing protein</fullName>
    </recommendedName>
</protein>
<comment type="caution">
    <text evidence="2">The sequence shown here is derived from an EMBL/GenBank/DDBJ whole genome shotgun (WGS) entry which is preliminary data.</text>
</comment>
<feature type="region of interest" description="Disordered" evidence="1">
    <location>
        <begin position="1"/>
        <end position="27"/>
    </location>
</feature>
<dbReference type="EMBL" id="JBHUDC010000005">
    <property type="protein sequence ID" value="MFD1513730.1"/>
    <property type="molecule type" value="Genomic_DNA"/>
</dbReference>
<proteinExistence type="predicted"/>
<evidence type="ECO:0000313" key="2">
    <source>
        <dbReference type="EMBL" id="MFD1513730.1"/>
    </source>
</evidence>
<dbReference type="RefSeq" id="WP_250873700.1">
    <property type="nucleotide sequence ID" value="NZ_JALXFV010000005.1"/>
</dbReference>
<evidence type="ECO:0000256" key="1">
    <source>
        <dbReference type="SAM" id="MobiDB-lite"/>
    </source>
</evidence>
<sequence>MYENYPLRQTGPLQRTDHDPQVDHDGPTSDVYEFVSEILADDFHCRLQLWRPPSCDAVFTALRWTSAEIHGDGYEAQCGVLGRSTLFSDTGTTVSFEDEAFATVYGLAGDLRTESSEGLTFVE</sequence>
<feature type="compositionally biased region" description="Basic and acidic residues" evidence="1">
    <location>
        <begin position="15"/>
        <end position="27"/>
    </location>
</feature>
<accession>A0ABD6AWK8</accession>
<evidence type="ECO:0008006" key="4">
    <source>
        <dbReference type="Google" id="ProtNLM"/>
    </source>
</evidence>